<proteinExistence type="predicted"/>
<name>A0A9W9PDU0_PENCI</name>
<dbReference type="AlphaFoldDB" id="A0A9W9PDU0"/>
<reference evidence="1" key="1">
    <citation type="submission" date="2022-11" db="EMBL/GenBank/DDBJ databases">
        <authorList>
            <person name="Petersen C."/>
        </authorList>
    </citation>
    <scope>NUCLEOTIDE SEQUENCE</scope>
    <source>
        <strain evidence="1">IBT 23319</strain>
    </source>
</reference>
<evidence type="ECO:0000313" key="2">
    <source>
        <dbReference type="Proteomes" id="UP001147733"/>
    </source>
</evidence>
<gene>
    <name evidence="1" type="ORF">N7469_000928</name>
</gene>
<evidence type="ECO:0000313" key="1">
    <source>
        <dbReference type="EMBL" id="KAJ5242601.1"/>
    </source>
</evidence>
<reference evidence="1" key="2">
    <citation type="journal article" date="2023" name="IMA Fungus">
        <title>Comparative genomic study of the Penicillium genus elucidates a diverse pangenome and 15 lateral gene transfer events.</title>
        <authorList>
            <person name="Petersen C."/>
            <person name="Sorensen T."/>
            <person name="Nielsen M.R."/>
            <person name="Sondergaard T.E."/>
            <person name="Sorensen J.L."/>
            <person name="Fitzpatrick D.A."/>
            <person name="Frisvad J.C."/>
            <person name="Nielsen K.L."/>
        </authorList>
    </citation>
    <scope>NUCLEOTIDE SEQUENCE</scope>
    <source>
        <strain evidence="1">IBT 23319</strain>
    </source>
</reference>
<protein>
    <submittedName>
        <fullName evidence="1">Uncharacterized protein</fullName>
    </submittedName>
</protein>
<organism evidence="1 2">
    <name type="scientific">Penicillium citrinum</name>
    <dbReference type="NCBI Taxonomy" id="5077"/>
    <lineage>
        <taxon>Eukaryota</taxon>
        <taxon>Fungi</taxon>
        <taxon>Dikarya</taxon>
        <taxon>Ascomycota</taxon>
        <taxon>Pezizomycotina</taxon>
        <taxon>Eurotiomycetes</taxon>
        <taxon>Eurotiomycetidae</taxon>
        <taxon>Eurotiales</taxon>
        <taxon>Aspergillaceae</taxon>
        <taxon>Penicillium</taxon>
    </lineage>
</organism>
<sequence length="236" mass="26757">MGQVISAIRESVREADKVAEEKAKQDLDILQKLVDSKLNQFQHELNERFLNPDATSKTQVPGIRALRWERRSLTNISDKVVEPADSIGDTVDQFFSAGGEKTSEAVKDGFKGVVKTALNVFLSNTEVGEFSEEKFFVYMVHNTIIRVDVKLWRWNFAGEGFSSKYKSVLGFLLDVMCISAVDPSKLHTAEFIYLISEYAGDEEENVNKYIDTMQKMYAAARKMKQNGRIADHARED</sequence>
<dbReference type="Proteomes" id="UP001147733">
    <property type="component" value="Unassembled WGS sequence"/>
</dbReference>
<dbReference type="RefSeq" id="XP_056505605.1">
    <property type="nucleotide sequence ID" value="XM_056639848.1"/>
</dbReference>
<comment type="caution">
    <text evidence="1">The sequence shown here is derived from an EMBL/GenBank/DDBJ whole genome shotgun (WGS) entry which is preliminary data.</text>
</comment>
<dbReference type="GeneID" id="81379015"/>
<keyword evidence="2" id="KW-1185">Reference proteome</keyword>
<dbReference type="EMBL" id="JAPQKT010000001">
    <property type="protein sequence ID" value="KAJ5242601.1"/>
    <property type="molecule type" value="Genomic_DNA"/>
</dbReference>
<accession>A0A9W9PDU0</accession>
<dbReference type="OrthoDB" id="5962590at2759"/>